<gene>
    <name evidence="2" type="ORF">BJF95_21550</name>
</gene>
<dbReference type="EMBL" id="MKIM01000028">
    <property type="protein sequence ID" value="OLP43461.1"/>
    <property type="molecule type" value="Genomic_DNA"/>
</dbReference>
<reference evidence="2 3" key="1">
    <citation type="submission" date="2016-09" db="EMBL/GenBank/DDBJ databases">
        <title>Rhizobium oryziradicis sp. nov., isolated from the root of rice.</title>
        <authorList>
            <person name="Zhao J."/>
            <person name="Zhang X."/>
        </authorList>
    </citation>
    <scope>NUCLEOTIDE SEQUENCE [LARGE SCALE GENOMIC DNA]</scope>
    <source>
        <strain evidence="2 3">N19</strain>
    </source>
</reference>
<name>A0A1Q8ZNI9_9HYPH</name>
<keyword evidence="2" id="KW-0413">Isomerase</keyword>
<dbReference type="Gene3D" id="3.20.20.150">
    <property type="entry name" value="Divalent-metal-dependent TIM barrel enzymes"/>
    <property type="match status" value="1"/>
</dbReference>
<sequence length="253" mass="27678">MTKLGFQMYSARNFQPYSSILEKLGAAGYSHVEGFGGMYGDLDAAGLKALRADMDKNGLTMPTGHFGIDMLENDTGRVFEITDSLGIKAIYCPYLLPDQRPSDAADWFAFGQRLEAAGKPFVEAGLTFGWHNHDFEFATLSDGSTPQEQIFAGGPGLKWEADLAWVVRGGADPFAWIESYGKRITAVHVKDIAPAGENTNEDGWADVGHGTVDWKGLVGTLGKFNVDHYVVEHDNPSDIDRLITRSIASFKSY</sequence>
<comment type="caution">
    <text evidence="2">The sequence shown here is derived from an EMBL/GenBank/DDBJ whole genome shotgun (WGS) entry which is preliminary data.</text>
</comment>
<dbReference type="InterPro" id="IPR050312">
    <property type="entry name" value="IolE/XylAMocC-like"/>
</dbReference>
<dbReference type="PANTHER" id="PTHR12110">
    <property type="entry name" value="HYDROXYPYRUVATE ISOMERASE"/>
    <property type="match status" value="1"/>
</dbReference>
<dbReference type="STRING" id="1867956.BJF95_21550"/>
<evidence type="ECO:0000259" key="1">
    <source>
        <dbReference type="Pfam" id="PF01261"/>
    </source>
</evidence>
<accession>A0A1Q8ZNI9</accession>
<dbReference type="GO" id="GO:0016853">
    <property type="term" value="F:isomerase activity"/>
    <property type="evidence" value="ECO:0007669"/>
    <property type="project" value="UniProtKB-KW"/>
</dbReference>
<dbReference type="Pfam" id="PF01261">
    <property type="entry name" value="AP_endonuc_2"/>
    <property type="match status" value="1"/>
</dbReference>
<dbReference type="InterPro" id="IPR013022">
    <property type="entry name" value="Xyl_isomerase-like_TIM-brl"/>
</dbReference>
<protein>
    <submittedName>
        <fullName evidence="2">Xylose isomerase</fullName>
    </submittedName>
</protein>
<evidence type="ECO:0000313" key="3">
    <source>
        <dbReference type="Proteomes" id="UP000186894"/>
    </source>
</evidence>
<proteinExistence type="predicted"/>
<dbReference type="PANTHER" id="PTHR12110:SF41">
    <property type="entry name" value="INOSOSE DEHYDRATASE"/>
    <property type="match status" value="1"/>
</dbReference>
<dbReference type="Proteomes" id="UP000186894">
    <property type="component" value="Unassembled WGS sequence"/>
</dbReference>
<evidence type="ECO:0000313" key="2">
    <source>
        <dbReference type="EMBL" id="OLP43461.1"/>
    </source>
</evidence>
<dbReference type="AlphaFoldDB" id="A0A1Q8ZNI9"/>
<dbReference type="SUPFAM" id="SSF51658">
    <property type="entry name" value="Xylose isomerase-like"/>
    <property type="match status" value="1"/>
</dbReference>
<keyword evidence="3" id="KW-1185">Reference proteome</keyword>
<organism evidence="2 3">
    <name type="scientific">Rhizobium oryziradicis</name>
    <dbReference type="NCBI Taxonomy" id="1867956"/>
    <lineage>
        <taxon>Bacteria</taxon>
        <taxon>Pseudomonadati</taxon>
        <taxon>Pseudomonadota</taxon>
        <taxon>Alphaproteobacteria</taxon>
        <taxon>Hyphomicrobiales</taxon>
        <taxon>Rhizobiaceae</taxon>
        <taxon>Rhizobium/Agrobacterium group</taxon>
        <taxon>Rhizobium</taxon>
    </lineage>
</organism>
<feature type="domain" description="Xylose isomerase-like TIM barrel" evidence="1">
    <location>
        <begin position="23"/>
        <end position="251"/>
    </location>
</feature>
<dbReference type="InterPro" id="IPR036237">
    <property type="entry name" value="Xyl_isomerase-like_sf"/>
</dbReference>
<dbReference type="OrthoDB" id="9798407at2"/>
<dbReference type="RefSeq" id="WP_075640781.1">
    <property type="nucleotide sequence ID" value="NZ_MKIM01000028.1"/>
</dbReference>